<sequence length="380" mass="37701">MTSVVITGAGAASCLGAGIDAMWNGMVAGLSAPRPVPDADARFAHPGMYLVPDEAAGATAPSAARLGLTAAVEALANAGLALEPDAPAAVVLGTGMGESAAMERRRALGSVPSDDDPLFASAALMAAELAVSGPNLTISNACAAGSFAIAAAADLIRSGQADVAIAGGTEAYSRVALGCFNRLGAVDPLRCRPFSADRAGTVFGEGAAVLVLESAEHARRRGATPWASVDGIGWSCDAHHATAPEPEGAQIRRAVDDALAHAGIDADRIAAVIPHGTGTELNDEVESRVIGGLLAERPPAYSLKALLGHTGGAAGALAAAAAVLMLRHGQVPANVDVGPLEAGLGIRLSGEPVPLGDGPVLVNAYAFGGNNCSLLIGRAS</sequence>
<gene>
    <name evidence="5" type="ORF">QWI33_29115</name>
</gene>
<dbReference type="PROSITE" id="PS00606">
    <property type="entry name" value="KS3_1"/>
    <property type="match status" value="1"/>
</dbReference>
<dbReference type="InterPro" id="IPR016039">
    <property type="entry name" value="Thiolase-like"/>
</dbReference>
<dbReference type="InterPro" id="IPR014030">
    <property type="entry name" value="Ketoacyl_synth_N"/>
</dbReference>
<evidence type="ECO:0000256" key="1">
    <source>
        <dbReference type="ARBA" id="ARBA00008467"/>
    </source>
</evidence>
<keyword evidence="6" id="KW-1185">Reference proteome</keyword>
<feature type="domain" description="Ketosynthase family 3 (KS3)" evidence="4">
    <location>
        <begin position="1"/>
        <end position="378"/>
    </location>
</feature>
<dbReference type="InterPro" id="IPR000794">
    <property type="entry name" value="Beta-ketoacyl_synthase"/>
</dbReference>
<dbReference type="PANTHER" id="PTHR11712:SF347">
    <property type="entry name" value="BETA KETOACYL-ACYL CARRIER PROTEIN SYNTHASE"/>
    <property type="match status" value="1"/>
</dbReference>
<comment type="similarity">
    <text evidence="1 3">Belongs to the thiolase-like superfamily. Beta-ketoacyl-ACP synthases family.</text>
</comment>
<organism evidence="5 6">
    <name type="scientific">Glycomyces tritici</name>
    <dbReference type="NCBI Taxonomy" id="2665176"/>
    <lineage>
        <taxon>Bacteria</taxon>
        <taxon>Bacillati</taxon>
        <taxon>Actinomycetota</taxon>
        <taxon>Actinomycetes</taxon>
        <taxon>Glycomycetales</taxon>
        <taxon>Glycomycetaceae</taxon>
        <taxon>Glycomyces</taxon>
    </lineage>
</organism>
<dbReference type="Proteomes" id="UP001171902">
    <property type="component" value="Unassembled WGS sequence"/>
</dbReference>
<evidence type="ECO:0000313" key="5">
    <source>
        <dbReference type="EMBL" id="MDN3243806.1"/>
    </source>
</evidence>
<dbReference type="Gene3D" id="3.40.47.10">
    <property type="match status" value="1"/>
</dbReference>
<name>A0ABT7YYS4_9ACTN</name>
<evidence type="ECO:0000313" key="6">
    <source>
        <dbReference type="Proteomes" id="UP001171902"/>
    </source>
</evidence>
<dbReference type="EMBL" id="JAUEMJ010000017">
    <property type="protein sequence ID" value="MDN3243806.1"/>
    <property type="molecule type" value="Genomic_DNA"/>
</dbReference>
<dbReference type="Pfam" id="PF00109">
    <property type="entry name" value="ketoacyl-synt"/>
    <property type="match status" value="1"/>
</dbReference>
<dbReference type="SUPFAM" id="SSF53901">
    <property type="entry name" value="Thiolase-like"/>
    <property type="match status" value="1"/>
</dbReference>
<dbReference type="PANTHER" id="PTHR11712">
    <property type="entry name" value="POLYKETIDE SYNTHASE-RELATED"/>
    <property type="match status" value="1"/>
</dbReference>
<dbReference type="InterPro" id="IPR018201">
    <property type="entry name" value="Ketoacyl_synth_AS"/>
</dbReference>
<protein>
    <submittedName>
        <fullName evidence="5">Beta-ketoacyl synthase N-terminal-like domain-containing protein</fullName>
    </submittedName>
</protein>
<dbReference type="RefSeq" id="WP_289960116.1">
    <property type="nucleotide sequence ID" value="NZ_JAUEMJ010000017.1"/>
</dbReference>
<accession>A0ABT7YYS4</accession>
<evidence type="ECO:0000259" key="4">
    <source>
        <dbReference type="PROSITE" id="PS52004"/>
    </source>
</evidence>
<dbReference type="Pfam" id="PF02801">
    <property type="entry name" value="Ketoacyl-synt_C"/>
    <property type="match status" value="1"/>
</dbReference>
<evidence type="ECO:0000256" key="2">
    <source>
        <dbReference type="ARBA" id="ARBA00022679"/>
    </source>
</evidence>
<dbReference type="InterPro" id="IPR020841">
    <property type="entry name" value="PKS_Beta-ketoAc_synthase_dom"/>
</dbReference>
<proteinExistence type="inferred from homology"/>
<dbReference type="PROSITE" id="PS52004">
    <property type="entry name" value="KS3_2"/>
    <property type="match status" value="1"/>
</dbReference>
<evidence type="ECO:0000256" key="3">
    <source>
        <dbReference type="RuleBase" id="RU003694"/>
    </source>
</evidence>
<comment type="caution">
    <text evidence="5">The sequence shown here is derived from an EMBL/GenBank/DDBJ whole genome shotgun (WGS) entry which is preliminary data.</text>
</comment>
<dbReference type="SMART" id="SM00825">
    <property type="entry name" value="PKS_KS"/>
    <property type="match status" value="1"/>
</dbReference>
<reference evidence="5" key="1">
    <citation type="submission" date="2023-06" db="EMBL/GenBank/DDBJ databases">
        <title>Gycomyces niveus sp.nov., a novel actinomycete isolated from soil in Shouguang.</title>
        <authorList>
            <person name="Yang X."/>
            <person name="Zhao J."/>
        </authorList>
    </citation>
    <scope>NUCLEOTIDE SEQUENCE</scope>
    <source>
        <strain evidence="5">NEAU C2</strain>
    </source>
</reference>
<keyword evidence="2 3" id="KW-0808">Transferase</keyword>
<dbReference type="InterPro" id="IPR014031">
    <property type="entry name" value="Ketoacyl_synth_C"/>
</dbReference>